<name>L7CNI1_RHOBT</name>
<comment type="caution">
    <text evidence="1">The sequence shown here is derived from an EMBL/GenBank/DDBJ whole genome shotgun (WGS) entry which is preliminary data.</text>
</comment>
<proteinExistence type="predicted"/>
<reference evidence="1 2" key="1">
    <citation type="journal article" date="2013" name="Mar. Genomics">
        <title>Expression of sulfatases in Rhodopirellula baltica and the diversity of sulfatases in the genus Rhodopirellula.</title>
        <authorList>
            <person name="Wegner C.E."/>
            <person name="Richter-Heitmann T."/>
            <person name="Klindworth A."/>
            <person name="Klockow C."/>
            <person name="Richter M."/>
            <person name="Achstetter T."/>
            <person name="Glockner F.O."/>
            <person name="Harder J."/>
        </authorList>
    </citation>
    <scope>NUCLEOTIDE SEQUENCE [LARGE SCALE GENOMIC DNA]</scope>
    <source>
        <strain evidence="1 2">SWK14</strain>
    </source>
</reference>
<accession>L7CNI1</accession>
<dbReference type="RefSeq" id="WP_007336640.1">
    <property type="nucleotide sequence ID" value="NZ_AMWG01000027.1"/>
</dbReference>
<evidence type="ECO:0000313" key="1">
    <source>
        <dbReference type="EMBL" id="ELP34616.1"/>
    </source>
</evidence>
<gene>
    <name evidence="1" type="ORF">RBSWK_01448</name>
</gene>
<dbReference type="AlphaFoldDB" id="L7CNI1"/>
<dbReference type="PATRIC" id="fig|993516.3.peg.1527"/>
<dbReference type="Proteomes" id="UP000010959">
    <property type="component" value="Unassembled WGS sequence"/>
</dbReference>
<organism evidence="1 2">
    <name type="scientific">Rhodopirellula baltica SWK14</name>
    <dbReference type="NCBI Taxonomy" id="993516"/>
    <lineage>
        <taxon>Bacteria</taxon>
        <taxon>Pseudomonadati</taxon>
        <taxon>Planctomycetota</taxon>
        <taxon>Planctomycetia</taxon>
        <taxon>Pirellulales</taxon>
        <taxon>Pirellulaceae</taxon>
        <taxon>Rhodopirellula</taxon>
    </lineage>
</organism>
<evidence type="ECO:0000313" key="2">
    <source>
        <dbReference type="Proteomes" id="UP000010959"/>
    </source>
</evidence>
<protein>
    <submittedName>
        <fullName evidence="1">Uncharacterized protein</fullName>
    </submittedName>
</protein>
<sequence>MRLLIVTVLLVHAFGCSRDDDRPLIEDKEAFVDLSVDEQSALVGDDKRLDQRIAELSDEIDSAPSAKAY</sequence>
<dbReference type="EMBL" id="AMWG01000027">
    <property type="protein sequence ID" value="ELP34616.1"/>
    <property type="molecule type" value="Genomic_DNA"/>
</dbReference>